<reference evidence="2" key="1">
    <citation type="journal article" date="2023" name="Genome Biol. Evol.">
        <title>First Whole Genome Sequence and Flow Cytometry Genome Size Data for the Lichen-Forming Fungus Ramalina farinacea (Ascomycota).</title>
        <authorList>
            <person name="Llewellyn T."/>
            <person name="Mian S."/>
            <person name="Hill R."/>
            <person name="Leitch I.J."/>
            <person name="Gaya E."/>
        </authorList>
    </citation>
    <scope>NUCLEOTIDE SEQUENCE</scope>
    <source>
        <strain evidence="2">LIQ254RAFAR</strain>
    </source>
</reference>
<dbReference type="AlphaFoldDB" id="A0AA43QX67"/>
<feature type="compositionally biased region" description="Basic residues" evidence="1">
    <location>
        <begin position="255"/>
        <end position="264"/>
    </location>
</feature>
<feature type="compositionally biased region" description="Low complexity" evidence="1">
    <location>
        <begin position="605"/>
        <end position="624"/>
    </location>
</feature>
<feature type="compositionally biased region" description="Polar residues" evidence="1">
    <location>
        <begin position="999"/>
        <end position="1010"/>
    </location>
</feature>
<feature type="compositionally biased region" description="Polar residues" evidence="1">
    <location>
        <begin position="1109"/>
        <end position="1130"/>
    </location>
</feature>
<feature type="compositionally biased region" description="Polar residues" evidence="1">
    <location>
        <begin position="828"/>
        <end position="837"/>
    </location>
</feature>
<feature type="compositionally biased region" description="Basic and acidic residues" evidence="1">
    <location>
        <begin position="176"/>
        <end position="185"/>
    </location>
</feature>
<feature type="region of interest" description="Disordered" evidence="1">
    <location>
        <begin position="357"/>
        <end position="429"/>
    </location>
</feature>
<feature type="region of interest" description="Disordered" evidence="1">
    <location>
        <begin position="1"/>
        <end position="130"/>
    </location>
</feature>
<gene>
    <name evidence="2" type="ORF">OHK93_004785</name>
</gene>
<feature type="compositionally biased region" description="Pro residues" evidence="1">
    <location>
        <begin position="1"/>
        <end position="10"/>
    </location>
</feature>
<feature type="compositionally biased region" description="Polar residues" evidence="1">
    <location>
        <begin position="193"/>
        <end position="202"/>
    </location>
</feature>
<feature type="compositionally biased region" description="Basic and acidic residues" evidence="1">
    <location>
        <begin position="1171"/>
        <end position="1181"/>
    </location>
</feature>
<feature type="compositionally biased region" description="Basic residues" evidence="1">
    <location>
        <begin position="923"/>
        <end position="933"/>
    </location>
</feature>
<feature type="compositionally biased region" description="Basic and acidic residues" evidence="1">
    <location>
        <begin position="1070"/>
        <end position="1079"/>
    </location>
</feature>
<feature type="compositionally biased region" description="Low complexity" evidence="1">
    <location>
        <begin position="77"/>
        <end position="95"/>
    </location>
</feature>
<feature type="compositionally biased region" description="Basic and acidic residues" evidence="1">
    <location>
        <begin position="533"/>
        <end position="546"/>
    </location>
</feature>
<dbReference type="EMBL" id="JAPUFD010000022">
    <property type="protein sequence ID" value="MDI1493001.1"/>
    <property type="molecule type" value="Genomic_DNA"/>
</dbReference>
<feature type="region of interest" description="Disordered" evidence="1">
    <location>
        <begin position="152"/>
        <end position="269"/>
    </location>
</feature>
<feature type="compositionally biased region" description="Basic and acidic residues" evidence="1">
    <location>
        <begin position="628"/>
        <end position="650"/>
    </location>
</feature>
<feature type="region of interest" description="Disordered" evidence="1">
    <location>
        <begin position="974"/>
        <end position="1181"/>
    </location>
</feature>
<evidence type="ECO:0000313" key="3">
    <source>
        <dbReference type="Proteomes" id="UP001161017"/>
    </source>
</evidence>
<feature type="compositionally biased region" description="Polar residues" evidence="1">
    <location>
        <begin position="418"/>
        <end position="429"/>
    </location>
</feature>
<feature type="compositionally biased region" description="Low complexity" evidence="1">
    <location>
        <begin position="775"/>
        <end position="786"/>
    </location>
</feature>
<feature type="region of interest" description="Disordered" evidence="1">
    <location>
        <begin position="501"/>
        <end position="568"/>
    </location>
</feature>
<dbReference type="Pfam" id="PF11489">
    <property type="entry name" value="Aim21"/>
    <property type="match status" value="1"/>
</dbReference>
<keyword evidence="3" id="KW-1185">Reference proteome</keyword>
<accession>A0AA43QX67</accession>
<comment type="caution">
    <text evidence="2">The sequence shown here is derived from an EMBL/GenBank/DDBJ whole genome shotgun (WGS) entry which is preliminary data.</text>
</comment>
<dbReference type="InterPro" id="IPR021582">
    <property type="entry name" value="Aim21"/>
</dbReference>
<organism evidence="2 3">
    <name type="scientific">Ramalina farinacea</name>
    <dbReference type="NCBI Taxonomy" id="258253"/>
    <lineage>
        <taxon>Eukaryota</taxon>
        <taxon>Fungi</taxon>
        <taxon>Dikarya</taxon>
        <taxon>Ascomycota</taxon>
        <taxon>Pezizomycotina</taxon>
        <taxon>Lecanoromycetes</taxon>
        <taxon>OSLEUM clade</taxon>
        <taxon>Lecanoromycetidae</taxon>
        <taxon>Lecanorales</taxon>
        <taxon>Lecanorineae</taxon>
        <taxon>Ramalinaceae</taxon>
        <taxon>Ramalina</taxon>
    </lineage>
</organism>
<dbReference type="Proteomes" id="UP001161017">
    <property type="component" value="Unassembled WGS sequence"/>
</dbReference>
<protein>
    <recommendedName>
        <fullName evidence="4">Altered inheritance of mitochondria protein 21</fullName>
    </recommendedName>
</protein>
<feature type="compositionally biased region" description="Polar residues" evidence="1">
    <location>
        <begin position="397"/>
        <end position="406"/>
    </location>
</feature>
<feature type="compositionally biased region" description="Basic and acidic residues" evidence="1">
    <location>
        <begin position="36"/>
        <end position="49"/>
    </location>
</feature>
<feature type="compositionally biased region" description="Basic and acidic residues" evidence="1">
    <location>
        <begin position="903"/>
        <end position="922"/>
    </location>
</feature>
<name>A0AA43QX67_9LECA</name>
<feature type="compositionally biased region" description="Low complexity" evidence="1">
    <location>
        <begin position="840"/>
        <end position="860"/>
    </location>
</feature>
<evidence type="ECO:0000313" key="2">
    <source>
        <dbReference type="EMBL" id="MDI1493001.1"/>
    </source>
</evidence>
<proteinExistence type="predicted"/>
<sequence>MSTPQVPPRPARSHHQPNPPTASMEVPKIPPRPNRRTSDRSQSPHRDTFARSPFHETPLGMSQGNRSGGLYAINSQSNSSSDLPRRPPSVSLPSVGQEGNEYANIIEPNIEEPTEASNPNQPKETRNVAGDLPLHAPKAAFAEGTAAKRVAQVTRTDSSQAAAAGIGKFRPPSISADDKDPDTRPLKPKVSFRTASSVSTERPGSAQAEEDHGIPEIGQRVPMYPDAGDVQAPSPAPDQSHFPAGIGFHNAGRAKPGRHHRRTPSGKEVLPPGSYGLHGHGLQSADQFEQSWYAKHPEALEREEHGEYGPGIGGGRGEWALSREDLNKLVRETSQTALAGAGAPNEQYGYEEAARLYTPSLRSNSQPHHESPLRKASFPVNPEGDVAVQEVRKSSASKRMTGSAMESETEDDDIDSARLTTRSSNYTGNRYNISREDFASRGSIHEDKGGYKEYNDDGVPILASDEVARTPGAEFMQPAVTPTASRRGSAYYSGIENDQHAMFRANSRSGSASNSQPSSRPSSVHGLSLSKHVTHEEDRENMHTPLEDVDEYEPLFPDEDGKKKPVTATQRLKMREHLKRFPSQDIWEDTPNSLQLQATVDTPEPEATQAETAAKAPAAVFETPQQESARKGEVSEAEKAKLLSKEERMAKSNFKPHLRDEMHRPGMRQRFPSKDIWEDSPDSAELTTTVGGDASTDVRSPPDAGLEAGAVVATSGSPKDGIIAGEQARDGAGAGAPAMESKPTIPPRPMKSKASADLNQQPPVPARPPKRLHQVPPADAKVPVAPSKLNQSTSPTEQTDLFSPTDTRKGPSLPERAKPQVPSRPVKASTQDQSDSAPLSKVTSTSSVGSEGSEKGAVAPPAAPKPKPAVPARPAGGKIAALQGGFLADLNSRLKGGPPAPKPQEKEVPAEEEKAPLADARKGRAKGPARRKPVAAAEADASESKPMDSKWSICPPVTVWQTDANGQIRILVPEPTASTLKSSTLTTDAAKADPVAEANPTSEQHQPSIEESSHPTLIPESIKSPLSPSTPQSTAADLATPHSEKSHNPLSIAPNTPNLAPAAPTTSGIQHEELGRDFHSPLAANDPISPPPGAAATDEASLDPPFPIPSSSKAESVTSPPTTAEQMSQTGEKDITIQPGTGGEEKMTAIIGGKADAEEGEGANTVVRGGEGVDGREGGLN</sequence>
<feature type="compositionally biased region" description="Low complexity" evidence="1">
    <location>
        <begin position="505"/>
        <end position="523"/>
    </location>
</feature>
<feature type="region of interest" description="Disordered" evidence="1">
    <location>
        <begin position="601"/>
        <end position="953"/>
    </location>
</feature>
<feature type="compositionally biased region" description="Pro residues" evidence="1">
    <location>
        <begin position="861"/>
        <end position="871"/>
    </location>
</feature>
<feature type="compositionally biased region" description="Polar residues" evidence="1">
    <location>
        <begin position="1024"/>
        <end position="1035"/>
    </location>
</feature>
<evidence type="ECO:0008006" key="4">
    <source>
        <dbReference type="Google" id="ProtNLM"/>
    </source>
</evidence>
<feature type="compositionally biased region" description="Polar residues" evidence="1">
    <location>
        <begin position="788"/>
        <end position="805"/>
    </location>
</feature>
<feature type="compositionally biased region" description="Low complexity" evidence="1">
    <location>
        <begin position="1053"/>
        <end position="1066"/>
    </location>
</feature>
<feature type="compositionally biased region" description="Low complexity" evidence="1">
    <location>
        <begin position="976"/>
        <end position="989"/>
    </location>
</feature>
<evidence type="ECO:0000256" key="1">
    <source>
        <dbReference type="SAM" id="MobiDB-lite"/>
    </source>
</evidence>
<feature type="compositionally biased region" description="Acidic residues" evidence="1">
    <location>
        <begin position="547"/>
        <end position="558"/>
    </location>
</feature>